<comment type="caution">
    <text evidence="2">The sequence shown here is derived from an EMBL/GenBank/DDBJ whole genome shotgun (WGS) entry which is preliminary data.</text>
</comment>
<feature type="region of interest" description="Disordered" evidence="1">
    <location>
        <begin position="38"/>
        <end position="60"/>
    </location>
</feature>
<organism evidence="2 3">
    <name type="scientific">Pleurodeles waltl</name>
    <name type="common">Iberian ribbed newt</name>
    <dbReference type="NCBI Taxonomy" id="8319"/>
    <lineage>
        <taxon>Eukaryota</taxon>
        <taxon>Metazoa</taxon>
        <taxon>Chordata</taxon>
        <taxon>Craniata</taxon>
        <taxon>Vertebrata</taxon>
        <taxon>Euteleostomi</taxon>
        <taxon>Amphibia</taxon>
        <taxon>Batrachia</taxon>
        <taxon>Caudata</taxon>
        <taxon>Salamandroidea</taxon>
        <taxon>Salamandridae</taxon>
        <taxon>Pleurodelinae</taxon>
        <taxon>Pleurodeles</taxon>
    </lineage>
</organism>
<evidence type="ECO:0000256" key="1">
    <source>
        <dbReference type="SAM" id="MobiDB-lite"/>
    </source>
</evidence>
<evidence type="ECO:0000313" key="3">
    <source>
        <dbReference type="Proteomes" id="UP001066276"/>
    </source>
</evidence>
<gene>
    <name evidence="2" type="ORF">NDU88_006870</name>
</gene>
<dbReference type="Proteomes" id="UP001066276">
    <property type="component" value="Chromosome 6"/>
</dbReference>
<name>A0AAV7QJ60_PLEWA</name>
<protein>
    <submittedName>
        <fullName evidence="2">Uncharacterized protein</fullName>
    </submittedName>
</protein>
<keyword evidence="3" id="KW-1185">Reference proteome</keyword>
<sequence length="146" mass="15062">MNTKGVWPIWRRERTCVDELCRPGLSSYSTARAPIGAAASGVGGHRGPPRAVPGIGRGSNSPVGAARLRGCVGLGHAWGPWARQPGAAAMRSGLAGGDTAEHNPGLEQSPGPGEVGGSSRPWRYGAKGRDHNWEAAARGLGLPALW</sequence>
<dbReference type="AlphaFoldDB" id="A0AAV7QJ60"/>
<reference evidence="2" key="1">
    <citation type="journal article" date="2022" name="bioRxiv">
        <title>Sequencing and chromosome-scale assembly of the giantPleurodeles waltlgenome.</title>
        <authorList>
            <person name="Brown T."/>
            <person name="Elewa A."/>
            <person name="Iarovenko S."/>
            <person name="Subramanian E."/>
            <person name="Araus A.J."/>
            <person name="Petzold A."/>
            <person name="Susuki M."/>
            <person name="Suzuki K.-i.T."/>
            <person name="Hayashi T."/>
            <person name="Toyoda A."/>
            <person name="Oliveira C."/>
            <person name="Osipova E."/>
            <person name="Leigh N.D."/>
            <person name="Simon A."/>
            <person name="Yun M.H."/>
        </authorList>
    </citation>
    <scope>NUCLEOTIDE SEQUENCE</scope>
    <source>
        <strain evidence="2">20211129_DDA</strain>
        <tissue evidence="2">Liver</tissue>
    </source>
</reference>
<evidence type="ECO:0000313" key="2">
    <source>
        <dbReference type="EMBL" id="KAJ1140519.1"/>
    </source>
</evidence>
<feature type="region of interest" description="Disordered" evidence="1">
    <location>
        <begin position="88"/>
        <end position="126"/>
    </location>
</feature>
<proteinExistence type="predicted"/>
<accession>A0AAV7QJ60</accession>
<dbReference type="EMBL" id="JANPWB010000010">
    <property type="protein sequence ID" value="KAJ1140519.1"/>
    <property type="molecule type" value="Genomic_DNA"/>
</dbReference>